<proteinExistence type="predicted"/>
<dbReference type="InterPro" id="IPR013088">
    <property type="entry name" value="Znf_NHR/GATA"/>
</dbReference>
<evidence type="ECO:0000256" key="3">
    <source>
        <dbReference type="ARBA" id="ARBA00022833"/>
    </source>
</evidence>
<dbReference type="PANTHER" id="PTHR45658">
    <property type="entry name" value="GATA TRANSCRIPTION FACTOR"/>
    <property type="match status" value="1"/>
</dbReference>
<evidence type="ECO:0000313" key="7">
    <source>
        <dbReference type="EMBL" id="ORE17221.1"/>
    </source>
</evidence>
<dbReference type="GO" id="GO:0043565">
    <property type="term" value="F:sequence-specific DNA binding"/>
    <property type="evidence" value="ECO:0007669"/>
    <property type="project" value="InterPro"/>
</dbReference>
<evidence type="ECO:0000256" key="2">
    <source>
        <dbReference type="ARBA" id="ARBA00022771"/>
    </source>
</evidence>
<dbReference type="SMART" id="SM00401">
    <property type="entry name" value="ZnF_GATA"/>
    <property type="match status" value="1"/>
</dbReference>
<evidence type="ECO:0000259" key="6">
    <source>
        <dbReference type="PROSITE" id="PS50114"/>
    </source>
</evidence>
<evidence type="ECO:0000313" key="8">
    <source>
        <dbReference type="Proteomes" id="UP000242381"/>
    </source>
</evidence>
<evidence type="ECO:0000256" key="5">
    <source>
        <dbReference type="SAM" id="MobiDB-lite"/>
    </source>
</evidence>
<feature type="domain" description="GATA-type" evidence="6">
    <location>
        <begin position="154"/>
        <end position="189"/>
    </location>
</feature>
<gene>
    <name evidence="7" type="ORF">BCV71DRAFT_264937</name>
</gene>
<dbReference type="EMBL" id="KV921361">
    <property type="protein sequence ID" value="ORE17221.1"/>
    <property type="molecule type" value="Genomic_DNA"/>
</dbReference>
<keyword evidence="3" id="KW-0862">Zinc</keyword>
<dbReference type="GO" id="GO:0008270">
    <property type="term" value="F:zinc ion binding"/>
    <property type="evidence" value="ECO:0007669"/>
    <property type="project" value="UniProtKB-KW"/>
</dbReference>
<sequence length="306" mass="34871">MNINDLCSSPLNSSEELESSNMMTNSTSQSEAATPTAAEFMGFIQTIQNQCSDLYDHVKYLQAQHRFITLEKRETIIDNLCKLAENLFSNVQQTAKDVESNNNKVTNNTEQALTIIKTTSIQSSSENKRYDYEIIRQARNNHRIYKCHKKHKQNVLGHKCHSCGTTETPEWRRGPDGARTLCNACGLHYAKLVRKGAIGAQTTNYMLLDQGQRDHNGELVNTHAKPTFPENYPFILIDPKYGFNRNLESANRIEASSSGTSHNTRKEFKIISNYTPSIKNEQESIDMDSSQHTTTTPLRIYQWKQQ</sequence>
<protein>
    <submittedName>
        <fullName evidence="7">GATA-domain-containing protein</fullName>
    </submittedName>
</protein>
<evidence type="ECO:0000256" key="1">
    <source>
        <dbReference type="ARBA" id="ARBA00022723"/>
    </source>
</evidence>
<dbReference type="Pfam" id="PF00320">
    <property type="entry name" value="GATA"/>
    <property type="match status" value="1"/>
</dbReference>
<organism evidence="7 8">
    <name type="scientific">Rhizopus microsporus</name>
    <dbReference type="NCBI Taxonomy" id="58291"/>
    <lineage>
        <taxon>Eukaryota</taxon>
        <taxon>Fungi</taxon>
        <taxon>Fungi incertae sedis</taxon>
        <taxon>Mucoromycota</taxon>
        <taxon>Mucoromycotina</taxon>
        <taxon>Mucoromycetes</taxon>
        <taxon>Mucorales</taxon>
        <taxon>Mucorineae</taxon>
        <taxon>Rhizopodaceae</taxon>
        <taxon>Rhizopus</taxon>
    </lineage>
</organism>
<dbReference type="PROSITE" id="PS00344">
    <property type="entry name" value="GATA_ZN_FINGER_1"/>
    <property type="match status" value="1"/>
</dbReference>
<accession>A0A1X0RZ90</accession>
<dbReference type="Proteomes" id="UP000242381">
    <property type="component" value="Unassembled WGS sequence"/>
</dbReference>
<feature type="compositionally biased region" description="Polar residues" evidence="5">
    <location>
        <begin position="287"/>
        <end position="306"/>
    </location>
</feature>
<feature type="region of interest" description="Disordered" evidence="5">
    <location>
        <begin position="282"/>
        <end position="306"/>
    </location>
</feature>
<reference evidence="7 8" key="1">
    <citation type="journal article" date="2016" name="Proc. Natl. Acad. Sci. U.S.A.">
        <title>Lipid metabolic changes in an early divergent fungus govern the establishment of a mutualistic symbiosis with endobacteria.</title>
        <authorList>
            <person name="Lastovetsky O.A."/>
            <person name="Gaspar M.L."/>
            <person name="Mondo S.J."/>
            <person name="LaButti K.M."/>
            <person name="Sandor L."/>
            <person name="Grigoriev I.V."/>
            <person name="Henry S.A."/>
            <person name="Pawlowska T.E."/>
        </authorList>
    </citation>
    <scope>NUCLEOTIDE SEQUENCE [LARGE SCALE GENOMIC DNA]</scope>
    <source>
        <strain evidence="7 8">ATCC 11559</strain>
    </source>
</reference>
<evidence type="ECO:0000256" key="4">
    <source>
        <dbReference type="PROSITE-ProRule" id="PRU00094"/>
    </source>
</evidence>
<name>A0A1X0RZ90_RHIZD</name>
<feature type="compositionally biased region" description="Low complexity" evidence="5">
    <location>
        <begin position="8"/>
        <end position="31"/>
    </location>
</feature>
<dbReference type="SUPFAM" id="SSF57716">
    <property type="entry name" value="Glucocorticoid receptor-like (DNA-binding domain)"/>
    <property type="match status" value="1"/>
</dbReference>
<dbReference type="InterPro" id="IPR051140">
    <property type="entry name" value="GATA_TF"/>
</dbReference>
<keyword evidence="2 4" id="KW-0863">Zinc-finger</keyword>
<dbReference type="Gene3D" id="3.30.50.10">
    <property type="entry name" value="Erythroid Transcription Factor GATA-1, subunit A"/>
    <property type="match status" value="1"/>
</dbReference>
<feature type="region of interest" description="Disordered" evidence="5">
    <location>
        <begin position="1"/>
        <end position="32"/>
    </location>
</feature>
<dbReference type="AlphaFoldDB" id="A0A1X0RZ90"/>
<dbReference type="VEuPathDB" id="FungiDB:BCV72DRAFT_309668"/>
<dbReference type="CDD" id="cd00202">
    <property type="entry name" value="ZnF_GATA"/>
    <property type="match status" value="1"/>
</dbReference>
<dbReference type="PROSITE" id="PS50114">
    <property type="entry name" value="GATA_ZN_FINGER_2"/>
    <property type="match status" value="1"/>
</dbReference>
<keyword evidence="1" id="KW-0479">Metal-binding</keyword>
<dbReference type="InterPro" id="IPR000679">
    <property type="entry name" value="Znf_GATA"/>
</dbReference>
<dbReference type="GO" id="GO:0006355">
    <property type="term" value="P:regulation of DNA-templated transcription"/>
    <property type="evidence" value="ECO:0007669"/>
    <property type="project" value="InterPro"/>
</dbReference>